<reference evidence="13" key="1">
    <citation type="submission" date="2023-08" db="EMBL/GenBank/DDBJ databases">
        <authorList>
            <person name="Audoor S."/>
            <person name="Bilcke G."/>
        </authorList>
    </citation>
    <scope>NUCLEOTIDE SEQUENCE</scope>
</reference>
<dbReference type="PROSITE" id="PS51684">
    <property type="entry name" value="SAM_MT_TRM5_TYW2"/>
    <property type="match status" value="1"/>
</dbReference>
<organism evidence="13 14">
    <name type="scientific">Cylindrotheca closterium</name>
    <dbReference type="NCBI Taxonomy" id="2856"/>
    <lineage>
        <taxon>Eukaryota</taxon>
        <taxon>Sar</taxon>
        <taxon>Stramenopiles</taxon>
        <taxon>Ochrophyta</taxon>
        <taxon>Bacillariophyta</taxon>
        <taxon>Bacillariophyceae</taxon>
        <taxon>Bacillariophycidae</taxon>
        <taxon>Bacillariales</taxon>
        <taxon>Bacillariaceae</taxon>
        <taxon>Cylindrotheca</taxon>
    </lineage>
</organism>
<dbReference type="GO" id="GO:0052906">
    <property type="term" value="F:tRNA (guanine(37)-N1)-methyltransferase activity"/>
    <property type="evidence" value="ECO:0007669"/>
    <property type="project" value="UniProtKB-UniRule"/>
</dbReference>
<comment type="similarity">
    <text evidence="1">Belongs to the class I-like SAM-binding methyltransferase superfamily. TRM5/TYW2 family.</text>
</comment>
<dbReference type="EC" id="2.1.1.228" evidence="10"/>
<dbReference type="Pfam" id="PF02475">
    <property type="entry name" value="TRM5-TYW2_MTfase"/>
    <property type="match status" value="1"/>
</dbReference>
<dbReference type="GO" id="GO:0070901">
    <property type="term" value="P:mitochondrial tRNA methylation"/>
    <property type="evidence" value="ECO:0007669"/>
    <property type="project" value="UniProtKB-ARBA"/>
</dbReference>
<feature type="binding site" evidence="10">
    <location>
        <begin position="323"/>
        <end position="324"/>
    </location>
    <ligand>
        <name>S-adenosyl-L-methionine</name>
        <dbReference type="ChEBI" id="CHEBI:59789"/>
    </ligand>
</feature>
<evidence type="ECO:0000259" key="12">
    <source>
        <dbReference type="PROSITE" id="PS51684"/>
    </source>
</evidence>
<sequence length="450" mass="51108">MNQSSSLIADSIRTQKTSLLPSPANPEYIYPVELFPAAKEFDVSLIVPAIVVPSKLVSEYRKQLKEFVLDKAKLKVIVPLGDDDIIPVGLERRKHRKILLTKRSNIFDEEKIAKLLRNEGCFKANHELSQSYEDWSTHEVLSRLLPFPPNDVPSSFEQIGRLAHLNLRDDLLPFKYMIGKVILDKNSPRIQTVVNKLASIESKYRTFNMEVIAGNKADGWSLVSVKEEGCQFEMDFTKVYWNSRLGGEHRRLTQIIADQAKDADSPVIVADLMAGIGPFAIPLTSKGHKIEVHANDLNPESYNYLLSNSRKNRCTRLLCYNMDARDFCKYLQDSGIVFSHVIMNLPATAPEFLDAFRGFRGVRLPRIHVHCFAPKDHNEAAKDAVKRCESALGCTLDIDENQVKVIDVRNVSPKKNMYCISFDLPEAIRSVQSDRRRQSSHVEAKRQKLT</sequence>
<feature type="region of interest" description="Disordered" evidence="11">
    <location>
        <begin position="431"/>
        <end position="450"/>
    </location>
</feature>
<evidence type="ECO:0000256" key="6">
    <source>
        <dbReference type="ARBA" id="ARBA00022694"/>
    </source>
</evidence>
<dbReference type="GO" id="GO:0005634">
    <property type="term" value="C:nucleus"/>
    <property type="evidence" value="ECO:0007669"/>
    <property type="project" value="UniProtKB-SubCell"/>
</dbReference>
<dbReference type="AlphaFoldDB" id="A0AAD2JHS7"/>
<evidence type="ECO:0000313" key="14">
    <source>
        <dbReference type="Proteomes" id="UP001295423"/>
    </source>
</evidence>
<keyword evidence="5 10" id="KW-0949">S-adenosyl-L-methionine</keyword>
<dbReference type="InterPro" id="IPR025792">
    <property type="entry name" value="tRNA_Gua_MeTrfase_euk"/>
</dbReference>
<comment type="subcellular location">
    <subcellularLocation>
        <location evidence="10">Mitochondrion matrix</location>
    </subcellularLocation>
    <subcellularLocation>
        <location evidence="10">Nucleus</location>
    </subcellularLocation>
    <subcellularLocation>
        <location evidence="10">Cytoplasm</location>
    </subcellularLocation>
    <text evidence="10">Predominantly in the mitochondria and in the nucleus.</text>
</comment>
<name>A0AAD2JHS7_9STRA</name>
<evidence type="ECO:0000256" key="8">
    <source>
        <dbReference type="ARBA" id="ARBA00023242"/>
    </source>
</evidence>
<dbReference type="Proteomes" id="UP001295423">
    <property type="component" value="Unassembled WGS sequence"/>
</dbReference>
<dbReference type="InterPro" id="IPR056743">
    <property type="entry name" value="TRM5-TYW2-like_MTfase"/>
</dbReference>
<keyword evidence="4 10" id="KW-0808">Transferase</keyword>
<dbReference type="Pfam" id="PF25133">
    <property type="entry name" value="TYW2_N_2"/>
    <property type="match status" value="1"/>
</dbReference>
<comment type="catalytic activity">
    <reaction evidence="9 10">
        <text>guanosine(37) in tRNA + S-adenosyl-L-methionine = N(1)-methylguanosine(37) in tRNA + S-adenosyl-L-homocysteine + H(+)</text>
        <dbReference type="Rhea" id="RHEA:36899"/>
        <dbReference type="Rhea" id="RHEA-COMP:10145"/>
        <dbReference type="Rhea" id="RHEA-COMP:10147"/>
        <dbReference type="ChEBI" id="CHEBI:15378"/>
        <dbReference type="ChEBI" id="CHEBI:57856"/>
        <dbReference type="ChEBI" id="CHEBI:59789"/>
        <dbReference type="ChEBI" id="CHEBI:73542"/>
        <dbReference type="ChEBI" id="CHEBI:74269"/>
        <dbReference type="EC" id="2.1.1.228"/>
    </reaction>
</comment>
<evidence type="ECO:0000313" key="13">
    <source>
        <dbReference type="EMBL" id="CAJ1952130.1"/>
    </source>
</evidence>
<evidence type="ECO:0000256" key="9">
    <source>
        <dbReference type="ARBA" id="ARBA00047783"/>
    </source>
</evidence>
<comment type="similarity">
    <text evidence="10">Belongs to the TRM5 / TYW2 family.</text>
</comment>
<keyword evidence="8 10" id="KW-0539">Nucleus</keyword>
<dbReference type="InterPro" id="IPR030382">
    <property type="entry name" value="MeTrfase_TRM5/TYW2"/>
</dbReference>
<evidence type="ECO:0000256" key="4">
    <source>
        <dbReference type="ARBA" id="ARBA00022679"/>
    </source>
</evidence>
<keyword evidence="14" id="KW-1185">Reference proteome</keyword>
<evidence type="ECO:0000256" key="10">
    <source>
        <dbReference type="HAMAP-Rule" id="MF_03152"/>
    </source>
</evidence>
<dbReference type="PANTHER" id="PTHR23245:SF36">
    <property type="entry name" value="TRNA (GUANINE(37)-N1)-METHYLTRANSFERASE"/>
    <property type="match status" value="1"/>
</dbReference>
<evidence type="ECO:0000256" key="1">
    <source>
        <dbReference type="ARBA" id="ARBA00009775"/>
    </source>
</evidence>
<dbReference type="GO" id="GO:0002939">
    <property type="term" value="P:tRNA N1-guanine methylation"/>
    <property type="evidence" value="ECO:0007669"/>
    <property type="project" value="TreeGrafter"/>
</dbReference>
<dbReference type="InterPro" id="IPR056744">
    <property type="entry name" value="TRM5/TYW2-like_N"/>
</dbReference>
<dbReference type="GO" id="GO:0005759">
    <property type="term" value="C:mitochondrial matrix"/>
    <property type="evidence" value="ECO:0007669"/>
    <property type="project" value="UniProtKB-SubCell"/>
</dbReference>
<proteinExistence type="inferred from homology"/>
<evidence type="ECO:0000256" key="2">
    <source>
        <dbReference type="ARBA" id="ARBA00022490"/>
    </source>
</evidence>
<keyword evidence="2 10" id="KW-0963">Cytoplasm</keyword>
<feature type="domain" description="SAM-dependent methyltransferase TRM5/TYW2-type" evidence="12">
    <location>
        <begin position="156"/>
        <end position="426"/>
    </location>
</feature>
<dbReference type="PANTHER" id="PTHR23245">
    <property type="entry name" value="TRNA METHYLTRANSFERASE"/>
    <property type="match status" value="1"/>
</dbReference>
<dbReference type="Gene3D" id="3.40.50.150">
    <property type="entry name" value="Vaccinia Virus protein VP39"/>
    <property type="match status" value="1"/>
</dbReference>
<dbReference type="Gene3D" id="3.30.300.110">
    <property type="entry name" value="Met-10+ protein-like domains"/>
    <property type="match status" value="1"/>
</dbReference>
<evidence type="ECO:0000256" key="11">
    <source>
        <dbReference type="SAM" id="MobiDB-lite"/>
    </source>
</evidence>
<dbReference type="EMBL" id="CAKOGP040001800">
    <property type="protein sequence ID" value="CAJ1952130.1"/>
    <property type="molecule type" value="Genomic_DNA"/>
</dbReference>
<dbReference type="InterPro" id="IPR029063">
    <property type="entry name" value="SAM-dependent_MTases_sf"/>
</dbReference>
<dbReference type="SUPFAM" id="SSF53335">
    <property type="entry name" value="S-adenosyl-L-methionine-dependent methyltransferases"/>
    <property type="match status" value="1"/>
</dbReference>
<feature type="binding site" evidence="10">
    <location>
        <position position="249"/>
    </location>
    <ligand>
        <name>S-adenosyl-L-methionine</name>
        <dbReference type="ChEBI" id="CHEBI:59789"/>
    </ligand>
</feature>
<dbReference type="FunFam" id="3.30.300.110:FF:000001">
    <property type="entry name" value="tRNA (guanine(37)-N1)-methyltransferase"/>
    <property type="match status" value="1"/>
</dbReference>
<keyword evidence="7 10" id="KW-0496">Mitochondrion</keyword>
<gene>
    <name evidence="13" type="ORF">CYCCA115_LOCUS13403</name>
</gene>
<feature type="binding site" evidence="10">
    <location>
        <begin position="296"/>
        <end position="297"/>
    </location>
    <ligand>
        <name>S-adenosyl-L-methionine</name>
        <dbReference type="ChEBI" id="CHEBI:59789"/>
    </ligand>
</feature>
<feature type="binding site" evidence="10">
    <location>
        <position position="344"/>
    </location>
    <ligand>
        <name>S-adenosyl-L-methionine</name>
        <dbReference type="ChEBI" id="CHEBI:59789"/>
    </ligand>
</feature>
<keyword evidence="3 10" id="KW-0489">Methyltransferase</keyword>
<protein>
    <recommendedName>
        <fullName evidence="10">tRNA (guanine(37)-N1)-methyltransferase</fullName>
        <ecNumber evidence="10">2.1.1.228</ecNumber>
    </recommendedName>
    <alternativeName>
        <fullName evidence="10">M1G-methyltransferase</fullName>
    </alternativeName>
    <alternativeName>
        <fullName evidence="10">tRNA [GM37] methyltransferase</fullName>
    </alternativeName>
    <alternativeName>
        <fullName evidence="10">tRNA methyltransferase 5 homolog</fullName>
    </alternativeName>
</protein>
<keyword evidence="6 10" id="KW-0819">tRNA processing</keyword>
<evidence type="ECO:0000256" key="5">
    <source>
        <dbReference type="ARBA" id="ARBA00022691"/>
    </source>
</evidence>
<evidence type="ECO:0000256" key="3">
    <source>
        <dbReference type="ARBA" id="ARBA00022603"/>
    </source>
</evidence>
<comment type="subunit">
    <text evidence="10">Monomer.</text>
</comment>
<comment type="caution">
    <text evidence="13">The sequence shown here is derived from an EMBL/GenBank/DDBJ whole genome shotgun (WGS) entry which is preliminary data.</text>
</comment>
<accession>A0AAD2JHS7</accession>
<evidence type="ECO:0000256" key="7">
    <source>
        <dbReference type="ARBA" id="ARBA00023128"/>
    </source>
</evidence>
<dbReference type="HAMAP" id="MF_03152">
    <property type="entry name" value="TRM5"/>
    <property type="match status" value="1"/>
</dbReference>
<feature type="compositionally biased region" description="Basic and acidic residues" evidence="11">
    <location>
        <begin position="432"/>
        <end position="450"/>
    </location>
</feature>
<comment type="function">
    <text evidence="10">Specifically methylates the N1 position of guanosine-37 in various cytoplasmic and mitochondrial tRNAs. Methylation is not dependent on the nature of the nucleoside 5' of the target nucleoside. This is the first step in the biosynthesis of wybutosine (yW), a modified base adjacent to the anticodon of tRNAs and required for accurate decoding.</text>
</comment>